<accession>A0ABN6PID2</accession>
<dbReference type="PRINTS" id="PR00445">
    <property type="entry name" value="HUPFHYPC"/>
</dbReference>
<dbReference type="PANTHER" id="PTHR35177">
    <property type="entry name" value="HYDROGENASE MATURATION FACTOR HYBG"/>
    <property type="match status" value="1"/>
</dbReference>
<comment type="similarity">
    <text evidence="1">Belongs to the HupF/HypC family.</text>
</comment>
<dbReference type="Proteomes" id="UP001057498">
    <property type="component" value="Chromosome"/>
</dbReference>
<dbReference type="NCBIfam" id="TIGR00074">
    <property type="entry name" value="hypC_hupF"/>
    <property type="match status" value="1"/>
</dbReference>
<organism evidence="2 3">
    <name type="scientific">Sphaerotilus microaerophilus</name>
    <dbReference type="NCBI Taxonomy" id="2914710"/>
    <lineage>
        <taxon>Bacteria</taxon>
        <taxon>Pseudomonadati</taxon>
        <taxon>Pseudomonadota</taxon>
        <taxon>Betaproteobacteria</taxon>
        <taxon>Burkholderiales</taxon>
        <taxon>Sphaerotilaceae</taxon>
        <taxon>Sphaerotilus</taxon>
    </lineage>
</organism>
<dbReference type="PANTHER" id="PTHR35177:SF2">
    <property type="entry name" value="HYDROGENASE MATURATION FACTOR HYBG"/>
    <property type="match status" value="1"/>
</dbReference>
<sequence>MCIGIPMQVIETRPGHALVQGRGEVRLVNTALVDEPAAGDWLLVFLDGAREAITPERAAEVDATLDLLDAVMAGNTATAADTEAAFDLPSMMSADQLAALTGAAPRS</sequence>
<dbReference type="Pfam" id="PF01455">
    <property type="entry name" value="HupF_HypC"/>
    <property type="match status" value="1"/>
</dbReference>
<reference evidence="2" key="1">
    <citation type="submission" date="2022-04" db="EMBL/GenBank/DDBJ databases">
        <title>Whole genome sequence of Sphaerotilus sp. FB-5.</title>
        <authorList>
            <person name="Takeda M."/>
            <person name="Narihara S."/>
            <person name="Akimoto M."/>
            <person name="Akimoto R."/>
            <person name="Nishiyashiki S."/>
            <person name="Murakami T."/>
        </authorList>
    </citation>
    <scope>NUCLEOTIDE SEQUENCE</scope>
    <source>
        <strain evidence="2">FB-5</strain>
    </source>
</reference>
<dbReference type="PROSITE" id="PS01097">
    <property type="entry name" value="HUPF_HYPC"/>
    <property type="match status" value="1"/>
</dbReference>
<protein>
    <recommendedName>
        <fullName evidence="4">Hydrogenase expression/formation protein HypC</fullName>
    </recommendedName>
</protein>
<dbReference type="EMBL" id="AP025730">
    <property type="protein sequence ID" value="BDI04775.1"/>
    <property type="molecule type" value="Genomic_DNA"/>
</dbReference>
<proteinExistence type="inferred from homology"/>
<dbReference type="RefSeq" id="WP_251972874.1">
    <property type="nucleotide sequence ID" value="NZ_AP025730.1"/>
</dbReference>
<gene>
    <name evidence="2" type="ORF">CATMQ487_17450</name>
</gene>
<name>A0ABN6PID2_9BURK</name>
<evidence type="ECO:0000313" key="3">
    <source>
        <dbReference type="Proteomes" id="UP001057498"/>
    </source>
</evidence>
<evidence type="ECO:0000313" key="2">
    <source>
        <dbReference type="EMBL" id="BDI04775.1"/>
    </source>
</evidence>
<evidence type="ECO:0008006" key="4">
    <source>
        <dbReference type="Google" id="ProtNLM"/>
    </source>
</evidence>
<dbReference type="SUPFAM" id="SSF159127">
    <property type="entry name" value="HupF/HypC-like"/>
    <property type="match status" value="1"/>
</dbReference>
<dbReference type="InterPro" id="IPR019812">
    <property type="entry name" value="Hydgase_assmbl_chp_CS"/>
</dbReference>
<dbReference type="InterPro" id="IPR001109">
    <property type="entry name" value="Hydrogenase_HupF/HypC"/>
</dbReference>
<dbReference type="Gene3D" id="2.30.30.140">
    <property type="match status" value="1"/>
</dbReference>
<evidence type="ECO:0000256" key="1">
    <source>
        <dbReference type="ARBA" id="ARBA00006018"/>
    </source>
</evidence>
<keyword evidence="3" id="KW-1185">Reference proteome</keyword>